<dbReference type="EMBL" id="CP029480">
    <property type="protein sequence ID" value="AWV97940.1"/>
    <property type="molecule type" value="Genomic_DNA"/>
</dbReference>
<proteinExistence type="predicted"/>
<dbReference type="InterPro" id="IPR004358">
    <property type="entry name" value="Sig_transdc_His_kin-like_C"/>
</dbReference>
<evidence type="ECO:0000256" key="8">
    <source>
        <dbReference type="ARBA" id="ARBA00023012"/>
    </source>
</evidence>
<feature type="domain" description="Response regulatory" evidence="11">
    <location>
        <begin position="6"/>
        <end position="123"/>
    </location>
</feature>
<dbReference type="SUPFAM" id="SSF52172">
    <property type="entry name" value="CheY-like"/>
    <property type="match status" value="1"/>
</dbReference>
<dbReference type="EC" id="2.7.13.3" evidence="2"/>
<keyword evidence="4" id="KW-0808">Transferase</keyword>
<evidence type="ECO:0000256" key="1">
    <source>
        <dbReference type="ARBA" id="ARBA00000085"/>
    </source>
</evidence>
<dbReference type="PANTHER" id="PTHR43065:SF46">
    <property type="entry name" value="C4-DICARBOXYLATE TRANSPORT SENSOR PROTEIN DCTB"/>
    <property type="match status" value="1"/>
</dbReference>
<evidence type="ECO:0000256" key="2">
    <source>
        <dbReference type="ARBA" id="ARBA00012438"/>
    </source>
</evidence>
<name>A0A2Z4GA30_9BACT</name>
<dbReference type="Proteomes" id="UP000249873">
    <property type="component" value="Chromosome"/>
</dbReference>
<evidence type="ECO:0000256" key="4">
    <source>
        <dbReference type="ARBA" id="ARBA00022679"/>
    </source>
</evidence>
<evidence type="ECO:0000259" key="11">
    <source>
        <dbReference type="PROSITE" id="PS50110"/>
    </source>
</evidence>
<feature type="domain" description="Histidine kinase" evidence="10">
    <location>
        <begin position="270"/>
        <end position="475"/>
    </location>
</feature>
<dbReference type="PANTHER" id="PTHR43065">
    <property type="entry name" value="SENSOR HISTIDINE KINASE"/>
    <property type="match status" value="1"/>
</dbReference>
<dbReference type="PROSITE" id="PS50109">
    <property type="entry name" value="HIS_KIN"/>
    <property type="match status" value="1"/>
</dbReference>
<dbReference type="CDD" id="cd00130">
    <property type="entry name" value="PAS"/>
    <property type="match status" value="1"/>
</dbReference>
<evidence type="ECO:0000256" key="9">
    <source>
        <dbReference type="PROSITE-ProRule" id="PRU00169"/>
    </source>
</evidence>
<dbReference type="CDD" id="cd00156">
    <property type="entry name" value="REC"/>
    <property type="match status" value="1"/>
</dbReference>
<evidence type="ECO:0000256" key="3">
    <source>
        <dbReference type="ARBA" id="ARBA00022553"/>
    </source>
</evidence>
<dbReference type="Pfam" id="PF13426">
    <property type="entry name" value="PAS_9"/>
    <property type="match status" value="1"/>
</dbReference>
<dbReference type="Gene3D" id="3.30.565.10">
    <property type="entry name" value="Histidine kinase-like ATPase, C-terminal domain"/>
    <property type="match status" value="1"/>
</dbReference>
<dbReference type="OrthoDB" id="9806995at2"/>
<dbReference type="PROSITE" id="PS50110">
    <property type="entry name" value="RESPONSE_REGULATORY"/>
    <property type="match status" value="1"/>
</dbReference>
<reference evidence="13 14" key="1">
    <citation type="submission" date="2018-05" db="EMBL/GenBank/DDBJ databases">
        <title>Complete genome sequence of Arcticibacterium luteifluviistationis SM1504T, a cytophagaceae bacterium isolated from Arctic surface seawater.</title>
        <authorList>
            <person name="Li Y."/>
            <person name="Qin Q.-L."/>
        </authorList>
    </citation>
    <scope>NUCLEOTIDE SEQUENCE [LARGE SCALE GENOMIC DNA]</scope>
    <source>
        <strain evidence="13 14">SM1504</strain>
    </source>
</reference>
<evidence type="ECO:0000256" key="5">
    <source>
        <dbReference type="ARBA" id="ARBA00022741"/>
    </source>
</evidence>
<dbReference type="InterPro" id="IPR036097">
    <property type="entry name" value="HisK_dim/P_sf"/>
</dbReference>
<dbReference type="GO" id="GO:0000155">
    <property type="term" value="F:phosphorelay sensor kinase activity"/>
    <property type="evidence" value="ECO:0007669"/>
    <property type="project" value="InterPro"/>
</dbReference>
<dbReference type="InterPro" id="IPR011006">
    <property type="entry name" value="CheY-like_superfamily"/>
</dbReference>
<dbReference type="PRINTS" id="PR00344">
    <property type="entry name" value="BCTRLSENSOR"/>
</dbReference>
<dbReference type="SMART" id="SM00448">
    <property type="entry name" value="REC"/>
    <property type="match status" value="1"/>
</dbReference>
<dbReference type="SMART" id="SM00387">
    <property type="entry name" value="HATPase_c"/>
    <property type="match status" value="1"/>
</dbReference>
<feature type="domain" description="PAS" evidence="12">
    <location>
        <begin position="136"/>
        <end position="178"/>
    </location>
</feature>
<dbReference type="InterPro" id="IPR036890">
    <property type="entry name" value="HATPase_C_sf"/>
</dbReference>
<dbReference type="NCBIfam" id="TIGR00229">
    <property type="entry name" value="sensory_box"/>
    <property type="match status" value="1"/>
</dbReference>
<dbReference type="CDD" id="cd00082">
    <property type="entry name" value="HisKA"/>
    <property type="match status" value="1"/>
</dbReference>
<keyword evidence="8" id="KW-0902">Two-component regulatory system</keyword>
<keyword evidence="3 9" id="KW-0597">Phosphoprotein</keyword>
<evidence type="ECO:0000256" key="7">
    <source>
        <dbReference type="ARBA" id="ARBA00022840"/>
    </source>
</evidence>
<keyword evidence="7" id="KW-0067">ATP-binding</keyword>
<dbReference type="InterPro" id="IPR005467">
    <property type="entry name" value="His_kinase_dom"/>
</dbReference>
<dbReference type="GO" id="GO:0005524">
    <property type="term" value="F:ATP binding"/>
    <property type="evidence" value="ECO:0007669"/>
    <property type="project" value="UniProtKB-KW"/>
</dbReference>
<dbReference type="InterPro" id="IPR001789">
    <property type="entry name" value="Sig_transdc_resp-reg_receiver"/>
</dbReference>
<protein>
    <recommendedName>
        <fullName evidence="2">histidine kinase</fullName>
        <ecNumber evidence="2">2.7.13.3</ecNumber>
    </recommendedName>
</protein>
<dbReference type="AlphaFoldDB" id="A0A2Z4GA30"/>
<dbReference type="SMART" id="SM00091">
    <property type="entry name" value="PAS"/>
    <property type="match status" value="1"/>
</dbReference>
<keyword evidence="14" id="KW-1185">Reference proteome</keyword>
<dbReference type="SUPFAM" id="SSF55874">
    <property type="entry name" value="ATPase domain of HSP90 chaperone/DNA topoisomerase II/histidine kinase"/>
    <property type="match status" value="1"/>
</dbReference>
<organism evidence="13 14">
    <name type="scientific">Arcticibacterium luteifluviistationis</name>
    <dbReference type="NCBI Taxonomy" id="1784714"/>
    <lineage>
        <taxon>Bacteria</taxon>
        <taxon>Pseudomonadati</taxon>
        <taxon>Bacteroidota</taxon>
        <taxon>Cytophagia</taxon>
        <taxon>Cytophagales</taxon>
        <taxon>Leadbetterellaceae</taxon>
        <taxon>Arcticibacterium</taxon>
    </lineage>
</organism>
<evidence type="ECO:0000259" key="12">
    <source>
        <dbReference type="PROSITE" id="PS50112"/>
    </source>
</evidence>
<dbReference type="SUPFAM" id="SSF47384">
    <property type="entry name" value="Homodimeric domain of signal transducing histidine kinase"/>
    <property type="match status" value="1"/>
</dbReference>
<dbReference type="Pfam" id="PF00512">
    <property type="entry name" value="HisKA"/>
    <property type="match status" value="1"/>
</dbReference>
<keyword evidence="6" id="KW-0418">Kinase</keyword>
<dbReference type="InterPro" id="IPR003594">
    <property type="entry name" value="HATPase_dom"/>
</dbReference>
<dbReference type="Pfam" id="PF00072">
    <property type="entry name" value="Response_reg"/>
    <property type="match status" value="1"/>
</dbReference>
<evidence type="ECO:0000259" key="10">
    <source>
        <dbReference type="PROSITE" id="PS50109"/>
    </source>
</evidence>
<dbReference type="Gene3D" id="3.40.50.2300">
    <property type="match status" value="1"/>
</dbReference>
<sequence>MNPKLKILLVEDDEDDYLITRSILKEIGLSAYKLDWVKSYDKAAETILAQNHDIYLFDYLLGRKSGLELLKLLKTKSEDLPAILLTGKGDKKIDQQAIELGAYDYIEKTSLDADSLGRSIRYAVKHANTLKALRESEKKYRRVFEGSKEIIFIANEDFNIIHVSKAVESYMGYKPEEVYAMQSHEYFENPLQIVEMQDQMTDGSIKDFLIHLKAKNGEVKSGLLSVVVEYDADDRYFLHGIFSDQTEKIKAERALGQTRKLESTARLMQVLAHEVRNPLMNINLSIESLSDKVSEEDESVLEIIQRNARRIDKLINEVLHAASEKEVTKQSTDLSKVIKKAISQIKDRADMVGVKIETDINKSPKLKLNAEQICTALVNIILNGIEALEGIENPKVSIKSFAKNDRVIVVIADNGIGMDEKLQSKLFEPFYTAKTNGVGLGLASTLGILKAHEAEIEVESEIGKGSTFTIEFGLN</sequence>
<evidence type="ECO:0000313" key="14">
    <source>
        <dbReference type="Proteomes" id="UP000249873"/>
    </source>
</evidence>
<dbReference type="InterPro" id="IPR000014">
    <property type="entry name" value="PAS"/>
</dbReference>
<dbReference type="InterPro" id="IPR003661">
    <property type="entry name" value="HisK_dim/P_dom"/>
</dbReference>
<evidence type="ECO:0000313" key="13">
    <source>
        <dbReference type="EMBL" id="AWV97940.1"/>
    </source>
</evidence>
<dbReference type="Pfam" id="PF02518">
    <property type="entry name" value="HATPase_c"/>
    <property type="match status" value="1"/>
</dbReference>
<gene>
    <name evidence="13" type="ORF">DJ013_07060</name>
</gene>
<dbReference type="SMART" id="SM00388">
    <property type="entry name" value="HisKA"/>
    <property type="match status" value="1"/>
</dbReference>
<keyword evidence="5" id="KW-0547">Nucleotide-binding</keyword>
<dbReference type="Gene3D" id="3.30.450.20">
    <property type="entry name" value="PAS domain"/>
    <property type="match status" value="1"/>
</dbReference>
<dbReference type="InterPro" id="IPR035965">
    <property type="entry name" value="PAS-like_dom_sf"/>
</dbReference>
<dbReference type="PROSITE" id="PS50112">
    <property type="entry name" value="PAS"/>
    <property type="match status" value="1"/>
</dbReference>
<dbReference type="RefSeq" id="WP_111371042.1">
    <property type="nucleotide sequence ID" value="NZ_CP029480.1"/>
</dbReference>
<accession>A0A2Z4GA30</accession>
<feature type="modified residue" description="4-aspartylphosphate" evidence="9">
    <location>
        <position position="58"/>
    </location>
</feature>
<dbReference type="Gene3D" id="1.10.287.130">
    <property type="match status" value="1"/>
</dbReference>
<comment type="catalytic activity">
    <reaction evidence="1">
        <text>ATP + protein L-histidine = ADP + protein N-phospho-L-histidine.</text>
        <dbReference type="EC" id="2.7.13.3"/>
    </reaction>
</comment>
<dbReference type="SUPFAM" id="SSF55785">
    <property type="entry name" value="PYP-like sensor domain (PAS domain)"/>
    <property type="match status" value="1"/>
</dbReference>
<dbReference type="KEGG" id="als:DJ013_07060"/>
<evidence type="ECO:0000256" key="6">
    <source>
        <dbReference type="ARBA" id="ARBA00022777"/>
    </source>
</evidence>